<evidence type="ECO:0000313" key="3">
    <source>
        <dbReference type="Proteomes" id="UP000887566"/>
    </source>
</evidence>
<dbReference type="WBParaSite" id="PSAMB.scaffold2523size22751.g18080.t1">
    <property type="protein sequence ID" value="PSAMB.scaffold2523size22751.g18080.t1"/>
    <property type="gene ID" value="PSAMB.scaffold2523size22751.g18080"/>
</dbReference>
<feature type="domain" description="Laminin G" evidence="2">
    <location>
        <begin position="1"/>
        <end position="180"/>
    </location>
</feature>
<dbReference type="PANTHER" id="PTHR15036:SF94">
    <property type="entry name" value="INTESTINAL NEUREXIN-LIKE"/>
    <property type="match status" value="1"/>
</dbReference>
<dbReference type="AlphaFoldDB" id="A0A914VWA4"/>
<dbReference type="SUPFAM" id="SSF49899">
    <property type="entry name" value="Concanavalin A-like lectins/glucanases"/>
    <property type="match status" value="2"/>
</dbReference>
<keyword evidence="3" id="KW-1185">Reference proteome</keyword>
<name>A0A914VWA4_9BILA</name>
<feature type="domain" description="Laminin G" evidence="2">
    <location>
        <begin position="229"/>
        <end position="429"/>
    </location>
</feature>
<dbReference type="InterPro" id="IPR001791">
    <property type="entry name" value="Laminin_G"/>
</dbReference>
<dbReference type="Pfam" id="PF02210">
    <property type="entry name" value="Laminin_G_2"/>
    <property type="match status" value="1"/>
</dbReference>
<dbReference type="InterPro" id="IPR013320">
    <property type="entry name" value="ConA-like_dom_sf"/>
</dbReference>
<organism evidence="3 4">
    <name type="scientific">Plectus sambesii</name>
    <dbReference type="NCBI Taxonomy" id="2011161"/>
    <lineage>
        <taxon>Eukaryota</taxon>
        <taxon>Metazoa</taxon>
        <taxon>Ecdysozoa</taxon>
        <taxon>Nematoda</taxon>
        <taxon>Chromadorea</taxon>
        <taxon>Plectida</taxon>
        <taxon>Plectina</taxon>
        <taxon>Plectoidea</taxon>
        <taxon>Plectidae</taxon>
        <taxon>Plectus</taxon>
    </lineage>
</organism>
<dbReference type="PROSITE" id="PS50025">
    <property type="entry name" value="LAM_G_DOMAIN"/>
    <property type="match status" value="2"/>
</dbReference>
<accession>A0A914VWA4</accession>
<dbReference type="Gene3D" id="2.60.120.200">
    <property type="match status" value="2"/>
</dbReference>
<evidence type="ECO:0000256" key="1">
    <source>
        <dbReference type="PROSITE-ProRule" id="PRU00122"/>
    </source>
</evidence>
<comment type="caution">
    <text evidence="1">Lacks conserved residue(s) required for the propagation of feature annotation.</text>
</comment>
<reference evidence="4" key="1">
    <citation type="submission" date="2022-11" db="UniProtKB">
        <authorList>
            <consortium name="WormBaseParasite"/>
        </authorList>
    </citation>
    <scope>IDENTIFICATION</scope>
</reference>
<sequence>MLVYAHDENYNFVQVHLWEENKVSLTLNNNRTVQRCTIVAEAGKEFSNMDWNQVLIVYGDTHTSLYVDRLLCIIDGAHTLSDSYITSFTEGLDLVTVNPPMLPVAPSVLQPYTMLLVGGLPRSRGRNFRRLKRQTSRSFYNTEYPPILGCMRGFRVGNEVVDLQYGGIRPDDQYAVRIGCNTKCDEVTCHNSGHCTVDWQNLDPNAMNSVACDCSKTSYFGSSCSEDKGLTFEGQAAFVFDMVPILERLYLPTKREGDSFNFAFVSAVEPLQEHSRYLAVLQFAYSLKLEIILNKNGSVNAGLILPPLDTQVFTFLGNYSDGYRHFIQTTFRDKSITVIVDSVKHIFSPYEYQVTLETVEKIYLGGFETTNKIGSAKNFIGCISNADIDFHLADRFRFTPMEYYRNTGSKFAEFASTVPKEETLAIAQCANFKVPIALPPPPRTVKMPDWETPFEPQKYSRTFR</sequence>
<proteinExistence type="predicted"/>
<evidence type="ECO:0000313" key="4">
    <source>
        <dbReference type="WBParaSite" id="PSAMB.scaffold2523size22751.g18080.t1"/>
    </source>
</evidence>
<dbReference type="Proteomes" id="UP000887566">
    <property type="component" value="Unplaced"/>
</dbReference>
<protein>
    <submittedName>
        <fullName evidence="4">Laminin G domain-containing protein</fullName>
    </submittedName>
</protein>
<dbReference type="InterPro" id="IPR050372">
    <property type="entry name" value="Neurexin-related_CASP"/>
</dbReference>
<evidence type="ECO:0000259" key="2">
    <source>
        <dbReference type="PROSITE" id="PS50025"/>
    </source>
</evidence>
<dbReference type="PANTHER" id="PTHR15036">
    <property type="entry name" value="PIKACHURIN-LIKE PROTEIN"/>
    <property type="match status" value="1"/>
</dbReference>